<keyword evidence="3" id="KW-1185">Reference proteome</keyword>
<dbReference type="InterPro" id="IPR016135">
    <property type="entry name" value="UBQ-conjugating_enzyme/RWD"/>
</dbReference>
<proteinExistence type="predicted"/>
<organism evidence="3 4">
    <name type="scientific">Plectus sambesii</name>
    <dbReference type="NCBI Taxonomy" id="2011161"/>
    <lineage>
        <taxon>Eukaryota</taxon>
        <taxon>Metazoa</taxon>
        <taxon>Ecdysozoa</taxon>
        <taxon>Nematoda</taxon>
        <taxon>Chromadorea</taxon>
        <taxon>Plectida</taxon>
        <taxon>Plectina</taxon>
        <taxon>Plectoidea</taxon>
        <taxon>Plectidae</taxon>
        <taxon>Plectus</taxon>
    </lineage>
</organism>
<dbReference type="GO" id="GO:0043066">
    <property type="term" value="P:negative regulation of apoptotic process"/>
    <property type="evidence" value="ECO:0007669"/>
    <property type="project" value="TreeGrafter"/>
</dbReference>
<dbReference type="PANTHER" id="PTHR46116:SF39">
    <property type="entry name" value="BACULOVIRAL IAP REPEAT-CONTAINING PROTEIN 6"/>
    <property type="match status" value="1"/>
</dbReference>
<dbReference type="GO" id="GO:0004869">
    <property type="term" value="F:cysteine-type endopeptidase inhibitor activity"/>
    <property type="evidence" value="ECO:0007669"/>
    <property type="project" value="TreeGrafter"/>
</dbReference>
<keyword evidence="2" id="KW-0833">Ubl conjugation pathway</keyword>
<evidence type="ECO:0000313" key="3">
    <source>
        <dbReference type="Proteomes" id="UP000887566"/>
    </source>
</evidence>
<dbReference type="GO" id="GO:0005634">
    <property type="term" value="C:nucleus"/>
    <property type="evidence" value="ECO:0007669"/>
    <property type="project" value="TreeGrafter"/>
</dbReference>
<keyword evidence="1" id="KW-0808">Transferase</keyword>
<evidence type="ECO:0000313" key="4">
    <source>
        <dbReference type="WBParaSite" id="PSAMB.scaffold14958size1728.g36313.t1"/>
    </source>
</evidence>
<dbReference type="WBParaSite" id="PSAMB.scaffold14958size1728.g36313.t1">
    <property type="protein sequence ID" value="PSAMB.scaffold14958size1728.g36313.t1"/>
    <property type="gene ID" value="PSAMB.scaffold14958size1728.g36313"/>
</dbReference>
<dbReference type="GO" id="GO:0016740">
    <property type="term" value="F:transferase activity"/>
    <property type="evidence" value="ECO:0007669"/>
    <property type="project" value="UniProtKB-KW"/>
</dbReference>
<evidence type="ECO:0000256" key="1">
    <source>
        <dbReference type="ARBA" id="ARBA00022679"/>
    </source>
</evidence>
<reference evidence="4" key="1">
    <citation type="submission" date="2022-11" db="UniProtKB">
        <authorList>
            <consortium name="WormBaseParasite"/>
        </authorList>
    </citation>
    <scope>IDENTIFICATION</scope>
</reference>
<accession>A0A914V355</accession>
<name>A0A914V355_9BILA</name>
<dbReference type="AlphaFoldDB" id="A0A914V355"/>
<sequence>GLIFVKEPYFNEPGFEKYQGTDKGNEYSKKYNLQIEHATLTYAIRDQLRSGPEHFRKVIQRHFWLKRHQVIEQARNWLAEMKKDLAEAEKNPKRKESASFDAICNPYAQERVIQQLIEDLTNMPCPCEYC</sequence>
<evidence type="ECO:0000256" key="2">
    <source>
        <dbReference type="ARBA" id="ARBA00022786"/>
    </source>
</evidence>
<dbReference type="Gene3D" id="3.10.110.10">
    <property type="entry name" value="Ubiquitin Conjugating Enzyme"/>
    <property type="match status" value="1"/>
</dbReference>
<dbReference type="PANTHER" id="PTHR46116">
    <property type="entry name" value="(E3-INDEPENDENT) E2 UBIQUITIN-CONJUGATING ENZYME"/>
    <property type="match status" value="1"/>
</dbReference>
<protein>
    <submittedName>
        <fullName evidence="4">Uncharacterized protein</fullName>
    </submittedName>
</protein>
<dbReference type="Proteomes" id="UP000887566">
    <property type="component" value="Unplaced"/>
</dbReference>